<dbReference type="Proteomes" id="UP000193409">
    <property type="component" value="Unassembled WGS sequence"/>
</dbReference>
<name>A0A1Y5RQ12_9RHOB</name>
<dbReference type="OrthoDB" id="7644395at2"/>
<sequence length="137" mass="14467">MSYATATALQAALYGHLTGDATLSTLVTGAIYDTPPQGAVPALYVLLGEGEVRDASDASVSGSRHDVLIRVIGETGGFHAVKEVAGRITDLLQDAPLTLSRGALVSLRFRRARAFKSGGGQRRQVDLRFVARIEDTA</sequence>
<gene>
    <name evidence="1" type="ORF">PSA7680_00816</name>
</gene>
<evidence type="ECO:0008006" key="3">
    <source>
        <dbReference type="Google" id="ProtNLM"/>
    </source>
</evidence>
<evidence type="ECO:0000313" key="1">
    <source>
        <dbReference type="EMBL" id="SLN21692.1"/>
    </source>
</evidence>
<dbReference type="RefSeq" id="WP_085867380.1">
    <property type="nucleotide sequence ID" value="NZ_FWFQ01000004.1"/>
</dbReference>
<dbReference type="Gene3D" id="3.30.2000.30">
    <property type="match status" value="1"/>
</dbReference>
<keyword evidence="2" id="KW-1185">Reference proteome</keyword>
<dbReference type="EMBL" id="FWFQ01000004">
    <property type="protein sequence ID" value="SLN21692.1"/>
    <property type="molecule type" value="Genomic_DNA"/>
</dbReference>
<protein>
    <recommendedName>
        <fullName evidence="3">Gene transfer agent protein</fullName>
    </recommendedName>
</protein>
<dbReference type="InterPro" id="IPR021508">
    <property type="entry name" value="Gp17-like"/>
</dbReference>
<dbReference type="InterPro" id="IPR053745">
    <property type="entry name" value="Viral_Tail_Comp_sf"/>
</dbReference>
<reference evidence="1 2" key="1">
    <citation type="submission" date="2017-03" db="EMBL/GenBank/DDBJ databases">
        <authorList>
            <person name="Afonso C.L."/>
            <person name="Miller P.J."/>
            <person name="Scott M.A."/>
            <person name="Spackman E."/>
            <person name="Goraichik I."/>
            <person name="Dimitrov K.M."/>
            <person name="Suarez D.L."/>
            <person name="Swayne D.E."/>
        </authorList>
    </citation>
    <scope>NUCLEOTIDE SEQUENCE [LARGE SCALE GENOMIC DNA]</scope>
    <source>
        <strain evidence="1 2">CECT 7680</strain>
    </source>
</reference>
<evidence type="ECO:0000313" key="2">
    <source>
        <dbReference type="Proteomes" id="UP000193409"/>
    </source>
</evidence>
<dbReference type="Pfam" id="PF11367">
    <property type="entry name" value="Tail_completion_gp17"/>
    <property type="match status" value="1"/>
</dbReference>
<organism evidence="1 2">
    <name type="scientific">Pseudoruegeria aquimaris</name>
    <dbReference type="NCBI Taxonomy" id="393663"/>
    <lineage>
        <taxon>Bacteria</taxon>
        <taxon>Pseudomonadati</taxon>
        <taxon>Pseudomonadota</taxon>
        <taxon>Alphaproteobacteria</taxon>
        <taxon>Rhodobacterales</taxon>
        <taxon>Roseobacteraceae</taxon>
        <taxon>Pseudoruegeria</taxon>
    </lineage>
</organism>
<accession>A0A1Y5RQ12</accession>
<dbReference type="AlphaFoldDB" id="A0A1Y5RQ12"/>
<proteinExistence type="predicted"/>